<gene>
    <name evidence="5" type="primary">ATG18</name>
    <name evidence="5" type="ORF">MPSI1_003714</name>
</gene>
<dbReference type="InterPro" id="IPR036322">
    <property type="entry name" value="WD40_repeat_dom_sf"/>
</dbReference>
<evidence type="ECO:0000313" key="5">
    <source>
        <dbReference type="EMBL" id="WFD45037.1"/>
    </source>
</evidence>
<organism evidence="5 6">
    <name type="scientific">Malassezia psittaci</name>
    <dbReference type="NCBI Taxonomy" id="1821823"/>
    <lineage>
        <taxon>Eukaryota</taxon>
        <taxon>Fungi</taxon>
        <taxon>Dikarya</taxon>
        <taxon>Basidiomycota</taxon>
        <taxon>Ustilaginomycotina</taxon>
        <taxon>Malasseziomycetes</taxon>
        <taxon>Malasseziales</taxon>
        <taxon>Malasseziaceae</taxon>
        <taxon>Malassezia</taxon>
    </lineage>
</organism>
<dbReference type="Proteomes" id="UP001214628">
    <property type="component" value="Chromosome 7"/>
</dbReference>
<keyword evidence="1" id="KW-0853">WD repeat</keyword>
<evidence type="ECO:0000256" key="1">
    <source>
        <dbReference type="ARBA" id="ARBA00022574"/>
    </source>
</evidence>
<dbReference type="InterPro" id="IPR015943">
    <property type="entry name" value="WD40/YVTN_repeat-like_dom_sf"/>
</dbReference>
<name>A0AAF0FIA6_9BASI</name>
<reference evidence="5" key="1">
    <citation type="submission" date="2023-02" db="EMBL/GenBank/DDBJ databases">
        <title>Mating type loci evolution in Malassezia.</title>
        <authorList>
            <person name="Coelho M.A."/>
        </authorList>
    </citation>
    <scope>NUCLEOTIDE SEQUENCE</scope>
    <source>
        <strain evidence="5">CBS 14136</strain>
    </source>
</reference>
<feature type="compositionally biased region" description="Polar residues" evidence="4">
    <location>
        <begin position="64"/>
        <end position="82"/>
    </location>
</feature>
<dbReference type="InterPro" id="IPR001680">
    <property type="entry name" value="WD40_rpt"/>
</dbReference>
<feature type="region of interest" description="Disordered" evidence="4">
    <location>
        <begin position="64"/>
        <end position="83"/>
    </location>
</feature>
<keyword evidence="6" id="KW-1185">Reference proteome</keyword>
<dbReference type="Pfam" id="PF21032">
    <property type="entry name" value="PROPPIN"/>
    <property type="match status" value="1"/>
</dbReference>
<evidence type="ECO:0000256" key="2">
    <source>
        <dbReference type="ARBA" id="ARBA00022737"/>
    </source>
</evidence>
<proteinExistence type="inferred from homology"/>
<keyword evidence="2" id="KW-0677">Repeat</keyword>
<evidence type="ECO:0000256" key="4">
    <source>
        <dbReference type="SAM" id="MobiDB-lite"/>
    </source>
</evidence>
<dbReference type="SMART" id="SM00320">
    <property type="entry name" value="WD40"/>
    <property type="match status" value="2"/>
</dbReference>
<sequence length="387" mass="42830">MAPDMQEHRQVLSANFNQDFSCLALGTRSWYAIFRCDPFGSDAPSAFVEMLFSTSLVAVVPINTSQSDQPNDQHSTSSQSSAERLRIVNTKRQSTICELAFPTRICRVTMNRRRLAVVLEEAIFVYDISNMKLLTTLDTKKNHAGVCTLCSSSDTCYMAYPAKSGMHAEDSAGCVQVYDALTLETVMMISAHRSPLTCLAFNAQGTLLATAGQKGTIVRVYSIPSGRLLYQFRRGTYPAHISNMTFNAAGTMLVVTSDTDTIHLYQLTHPPDQAPENDMDQVLERKRSKSFWRTWQQQSAEVGKSVVGSVGGFLPGSLAEIWEPKRDFAHVKLPHTGVGTVAAMHSTLPRVMVTTLNGQMLVYDIDMKRGGEGTLIEQYNLMERNSS</sequence>
<dbReference type="Gene3D" id="2.130.10.10">
    <property type="entry name" value="YVTN repeat-like/Quinoprotein amine dehydrogenase"/>
    <property type="match status" value="1"/>
</dbReference>
<evidence type="ECO:0000313" key="6">
    <source>
        <dbReference type="Proteomes" id="UP001214628"/>
    </source>
</evidence>
<dbReference type="GO" id="GO:0005737">
    <property type="term" value="C:cytoplasm"/>
    <property type="evidence" value="ECO:0007669"/>
    <property type="project" value="UniProtKB-ARBA"/>
</dbReference>
<dbReference type="EMBL" id="CP118381">
    <property type="protein sequence ID" value="WFD45037.1"/>
    <property type="molecule type" value="Genomic_DNA"/>
</dbReference>
<dbReference type="SUPFAM" id="SSF50978">
    <property type="entry name" value="WD40 repeat-like"/>
    <property type="match status" value="1"/>
</dbReference>
<dbReference type="InterPro" id="IPR048720">
    <property type="entry name" value="PROPPIN"/>
</dbReference>
<comment type="similarity">
    <text evidence="3">Belongs to the WD repeat PROPPIN family.</text>
</comment>
<protein>
    <submittedName>
        <fullName evidence="5">Autophagy protein</fullName>
    </submittedName>
</protein>
<dbReference type="PANTHER" id="PTHR11227">
    <property type="entry name" value="WD-REPEAT PROTEIN INTERACTING WITH PHOSPHOINOSIDES WIPI -RELATED"/>
    <property type="match status" value="1"/>
</dbReference>
<accession>A0AAF0FIA6</accession>
<dbReference type="AlphaFoldDB" id="A0AAF0FIA6"/>
<evidence type="ECO:0000256" key="3">
    <source>
        <dbReference type="ARBA" id="ARBA00025740"/>
    </source>
</evidence>